<dbReference type="KEGG" id="oih:OB2759"/>
<dbReference type="PANTHER" id="PTHR21039:SF0">
    <property type="entry name" value="HISTIDINOL-PHOSPHATASE"/>
    <property type="match status" value="1"/>
</dbReference>
<evidence type="ECO:0000256" key="6">
    <source>
        <dbReference type="ARBA" id="ARBA00023102"/>
    </source>
</evidence>
<comment type="pathway">
    <text evidence="1 8">Amino-acid biosynthesis; L-histidine biosynthesis; L-histidine from 5-phospho-alpha-D-ribose 1-diphosphate: step 8/9.</text>
</comment>
<dbReference type="AlphaFoldDB" id="Q8EMT2"/>
<feature type="domain" description="PHP" evidence="9">
    <location>
        <begin position="5"/>
        <end position="192"/>
    </location>
</feature>
<evidence type="ECO:0000256" key="3">
    <source>
        <dbReference type="ARBA" id="ARBA00013085"/>
    </source>
</evidence>
<dbReference type="GO" id="GO:0000105">
    <property type="term" value="P:L-histidine biosynthetic process"/>
    <property type="evidence" value="ECO:0007669"/>
    <property type="project" value="UniProtKB-UniRule"/>
</dbReference>
<evidence type="ECO:0000256" key="4">
    <source>
        <dbReference type="ARBA" id="ARBA00022605"/>
    </source>
</evidence>
<evidence type="ECO:0000256" key="1">
    <source>
        <dbReference type="ARBA" id="ARBA00004970"/>
    </source>
</evidence>
<evidence type="ECO:0000256" key="5">
    <source>
        <dbReference type="ARBA" id="ARBA00022801"/>
    </source>
</evidence>
<organism evidence="10 11">
    <name type="scientific">Oceanobacillus iheyensis (strain DSM 14371 / CIP 107618 / JCM 11309 / KCTC 3954 / HTE831)</name>
    <dbReference type="NCBI Taxonomy" id="221109"/>
    <lineage>
        <taxon>Bacteria</taxon>
        <taxon>Bacillati</taxon>
        <taxon>Bacillota</taxon>
        <taxon>Bacilli</taxon>
        <taxon>Bacillales</taxon>
        <taxon>Bacillaceae</taxon>
        <taxon>Oceanobacillus</taxon>
    </lineage>
</organism>
<accession>Q8EMT2</accession>
<evidence type="ECO:0000256" key="2">
    <source>
        <dbReference type="ARBA" id="ARBA00009152"/>
    </source>
</evidence>
<evidence type="ECO:0000256" key="8">
    <source>
        <dbReference type="RuleBase" id="RU366003"/>
    </source>
</evidence>
<comment type="catalytic activity">
    <reaction evidence="7 8">
        <text>L-histidinol phosphate + H2O = L-histidinol + phosphate</text>
        <dbReference type="Rhea" id="RHEA:14465"/>
        <dbReference type="ChEBI" id="CHEBI:15377"/>
        <dbReference type="ChEBI" id="CHEBI:43474"/>
        <dbReference type="ChEBI" id="CHEBI:57699"/>
        <dbReference type="ChEBI" id="CHEBI:57980"/>
        <dbReference type="EC" id="3.1.3.15"/>
    </reaction>
</comment>
<dbReference type="PANTHER" id="PTHR21039">
    <property type="entry name" value="HISTIDINOL PHOSPHATASE-RELATED"/>
    <property type="match status" value="1"/>
</dbReference>
<evidence type="ECO:0000256" key="7">
    <source>
        <dbReference type="ARBA" id="ARBA00049158"/>
    </source>
</evidence>
<dbReference type="GO" id="GO:0005737">
    <property type="term" value="C:cytoplasm"/>
    <property type="evidence" value="ECO:0007669"/>
    <property type="project" value="TreeGrafter"/>
</dbReference>
<dbReference type="OrthoDB" id="9775255at2"/>
<dbReference type="InterPro" id="IPR016195">
    <property type="entry name" value="Pol/histidinol_Pase-like"/>
</dbReference>
<sequence>MYWTDYHHHTNNSFDSKAVMDEVCAKAVEKGIDEICFTEHFSVNPKAPTYGHMDFSKYISDIQHAKSKWQDNLKIKMGIELCEPHLMKDKYKEALDGIEFDFILGSIHNIQEEKLRKYLFDKENHAAYLGYFEEVLKLVTNADIDVLAHFDLLKRYAMAKIGNYNVKDMEEIIRHVLHQAIKRDIGLEINTSGFASQSVGEAFPRIELLKLYKQMGGEILTIGSDSHRVETVGNYFIEALKMAKEAGFSFIYTFDKRKPEPIRMDDFIL</sequence>
<keyword evidence="11" id="KW-1185">Reference proteome</keyword>
<gene>
    <name evidence="10" type="ordered locus">OB2759</name>
</gene>
<reference evidence="10 11" key="1">
    <citation type="journal article" date="2001" name="FEMS Microbiol. Lett.">
        <title>Oceanobacillus iheyensis gen. nov., sp. nov., a deep-sea extremely halotolerant and alkaliphilic species isolated from a depth of 1050 m on the Iheya Ridge.</title>
        <authorList>
            <person name="Lu J."/>
            <person name="Nogi Y."/>
            <person name="Takami H."/>
        </authorList>
    </citation>
    <scope>NUCLEOTIDE SEQUENCE [LARGE SCALE GENOMIC DNA]</scope>
    <source>
        <strain evidence="11">DSM 14371 / CIP 107618 / JCM 11309 / KCTC 3954 / HTE831</strain>
    </source>
</reference>
<keyword evidence="6 8" id="KW-0368">Histidine biosynthesis</keyword>
<keyword evidence="5 8" id="KW-0378">Hydrolase</keyword>
<dbReference type="UniPathway" id="UPA00031">
    <property type="reaction ID" value="UER00013"/>
</dbReference>
<dbReference type="SUPFAM" id="SSF89550">
    <property type="entry name" value="PHP domain-like"/>
    <property type="match status" value="1"/>
</dbReference>
<dbReference type="Gene3D" id="3.20.20.140">
    <property type="entry name" value="Metal-dependent hydrolases"/>
    <property type="match status" value="1"/>
</dbReference>
<dbReference type="EC" id="3.1.3.15" evidence="3 8"/>
<dbReference type="Pfam" id="PF02811">
    <property type="entry name" value="PHP"/>
    <property type="match status" value="1"/>
</dbReference>
<dbReference type="InterPro" id="IPR004013">
    <property type="entry name" value="PHP_dom"/>
</dbReference>
<dbReference type="STRING" id="221109.gene:10735011"/>
<dbReference type="Proteomes" id="UP000000822">
    <property type="component" value="Chromosome"/>
</dbReference>
<evidence type="ECO:0000313" key="10">
    <source>
        <dbReference type="EMBL" id="BAC14715.1"/>
    </source>
</evidence>
<dbReference type="eggNOG" id="COG1387">
    <property type="taxonomic scope" value="Bacteria"/>
</dbReference>
<dbReference type="NCBIfam" id="TIGR01856">
    <property type="entry name" value="hisJ_fam"/>
    <property type="match status" value="1"/>
</dbReference>
<dbReference type="PhylomeDB" id="Q8EMT2"/>
<dbReference type="GO" id="GO:0004401">
    <property type="term" value="F:histidinol-phosphatase activity"/>
    <property type="evidence" value="ECO:0007669"/>
    <property type="project" value="UniProtKB-UniRule"/>
</dbReference>
<dbReference type="HOGENOM" id="CLU_054611_3_0_9"/>
<protein>
    <recommendedName>
        <fullName evidence="3 8">Histidinol-phosphatase</fullName>
        <shortName evidence="8">HolPase</shortName>
        <ecNumber evidence="3 8">3.1.3.15</ecNumber>
    </recommendedName>
</protein>
<reference evidence="10 11" key="2">
    <citation type="journal article" date="2002" name="Nucleic Acids Res.">
        <title>Genome sequence of Oceanobacillus iheyensis isolated from the Iheya Ridge and its unexpected adaptive capabilities to extreme environments.</title>
        <authorList>
            <person name="Takami H."/>
            <person name="Takaki Y."/>
            <person name="Uchiyama I."/>
        </authorList>
    </citation>
    <scope>NUCLEOTIDE SEQUENCE [LARGE SCALE GENOMIC DNA]</scope>
    <source>
        <strain evidence="11">DSM 14371 / CIP 107618 / JCM 11309 / KCTC 3954 / HTE831</strain>
    </source>
</reference>
<evidence type="ECO:0000313" key="11">
    <source>
        <dbReference type="Proteomes" id="UP000000822"/>
    </source>
</evidence>
<dbReference type="EMBL" id="BA000028">
    <property type="protein sequence ID" value="BAC14715.1"/>
    <property type="molecule type" value="Genomic_DNA"/>
</dbReference>
<comment type="similarity">
    <text evidence="2 8">Belongs to the PHP hydrolase family. HisK subfamily.</text>
</comment>
<dbReference type="RefSeq" id="WP_011067153.1">
    <property type="nucleotide sequence ID" value="NC_004193.1"/>
</dbReference>
<evidence type="ECO:0000259" key="9">
    <source>
        <dbReference type="Pfam" id="PF02811"/>
    </source>
</evidence>
<proteinExistence type="inferred from homology"/>
<name>Q8EMT2_OCEIH</name>
<keyword evidence="4 8" id="KW-0028">Amino-acid biosynthesis</keyword>
<dbReference type="InterPro" id="IPR010140">
    <property type="entry name" value="Histidinol_P_phosphatase_HisJ"/>
</dbReference>